<dbReference type="InterPro" id="IPR045540">
    <property type="entry name" value="YegS/DAGK_C"/>
</dbReference>
<organism evidence="7 8">
    <name type="scientific">Brassica napus</name>
    <name type="common">Rape</name>
    <dbReference type="NCBI Taxonomy" id="3708"/>
    <lineage>
        <taxon>Eukaryota</taxon>
        <taxon>Viridiplantae</taxon>
        <taxon>Streptophyta</taxon>
        <taxon>Embryophyta</taxon>
        <taxon>Tracheophyta</taxon>
        <taxon>Spermatophyta</taxon>
        <taxon>Magnoliopsida</taxon>
        <taxon>eudicotyledons</taxon>
        <taxon>Gunneridae</taxon>
        <taxon>Pentapetalae</taxon>
        <taxon>rosids</taxon>
        <taxon>malvids</taxon>
        <taxon>Brassicales</taxon>
        <taxon>Brassicaceae</taxon>
        <taxon>Brassiceae</taxon>
        <taxon>Brassica</taxon>
    </lineage>
</organism>
<dbReference type="InterPro" id="IPR032710">
    <property type="entry name" value="NTF2-like_dom_sf"/>
</dbReference>
<comment type="caution">
    <text evidence="7">The sequence shown here is derived from an EMBL/GenBank/DDBJ whole genome shotgun (WGS) entry which is preliminary data.</text>
</comment>
<keyword evidence="1" id="KW-0808">Transferase</keyword>
<keyword evidence="4" id="KW-0067">ATP-binding</keyword>
<dbReference type="Pfam" id="PF19279">
    <property type="entry name" value="YegS_C"/>
    <property type="match status" value="2"/>
</dbReference>
<feature type="region of interest" description="Disordered" evidence="5">
    <location>
        <begin position="993"/>
        <end position="1014"/>
    </location>
</feature>
<proteinExistence type="predicted"/>
<dbReference type="Proteomes" id="UP000824890">
    <property type="component" value="Unassembled WGS sequence"/>
</dbReference>
<evidence type="ECO:0000256" key="3">
    <source>
        <dbReference type="ARBA" id="ARBA00022777"/>
    </source>
</evidence>
<dbReference type="InterPro" id="IPR016064">
    <property type="entry name" value="NAD/diacylglycerol_kinase_sf"/>
</dbReference>
<reference evidence="7 8" key="1">
    <citation type="submission" date="2021-05" db="EMBL/GenBank/DDBJ databases">
        <title>Genome Assembly of Synthetic Allotetraploid Brassica napus Reveals Homoeologous Exchanges between Subgenomes.</title>
        <authorList>
            <person name="Davis J.T."/>
        </authorList>
    </citation>
    <scope>NUCLEOTIDE SEQUENCE [LARGE SCALE GENOMIC DNA]</scope>
    <source>
        <strain evidence="8">cv. Da-Ae</strain>
        <tissue evidence="7">Seedling</tissue>
    </source>
</reference>
<keyword evidence="2" id="KW-0547">Nucleotide-binding</keyword>
<dbReference type="InterPro" id="IPR005218">
    <property type="entry name" value="Diacylglycerol/lipid_kinase"/>
</dbReference>
<dbReference type="Pfam" id="PF00781">
    <property type="entry name" value="DAGK_cat"/>
    <property type="match status" value="2"/>
</dbReference>
<dbReference type="InterPro" id="IPR050187">
    <property type="entry name" value="Lipid_Phosphate_FormReg"/>
</dbReference>
<dbReference type="SMART" id="SM00046">
    <property type="entry name" value="DAGKc"/>
    <property type="match status" value="2"/>
</dbReference>
<protein>
    <recommendedName>
        <fullName evidence="6">DAGKc domain-containing protein</fullName>
    </recommendedName>
</protein>
<dbReference type="InterPro" id="IPR001206">
    <property type="entry name" value="Diacylglycerol_kinase_cat_dom"/>
</dbReference>
<dbReference type="PANTHER" id="PTHR12358">
    <property type="entry name" value="SPHINGOSINE KINASE"/>
    <property type="match status" value="1"/>
</dbReference>
<dbReference type="Gene3D" id="2.60.200.40">
    <property type="match status" value="2"/>
</dbReference>
<gene>
    <name evidence="7" type="ORF">HID58_017239</name>
</gene>
<dbReference type="PROSITE" id="PS50146">
    <property type="entry name" value="DAGK"/>
    <property type="match status" value="2"/>
</dbReference>
<feature type="non-terminal residue" evidence="7">
    <location>
        <position position="1"/>
    </location>
</feature>
<evidence type="ECO:0000313" key="8">
    <source>
        <dbReference type="Proteomes" id="UP000824890"/>
    </source>
</evidence>
<dbReference type="InterPro" id="IPR017438">
    <property type="entry name" value="ATP-NAD_kinase_N"/>
</dbReference>
<dbReference type="InterPro" id="IPR018790">
    <property type="entry name" value="DUF2358"/>
</dbReference>
<evidence type="ECO:0000256" key="5">
    <source>
        <dbReference type="SAM" id="MobiDB-lite"/>
    </source>
</evidence>
<dbReference type="EMBL" id="JAGKQM010000005">
    <property type="protein sequence ID" value="KAH0924983.1"/>
    <property type="molecule type" value="Genomic_DNA"/>
</dbReference>
<evidence type="ECO:0000256" key="1">
    <source>
        <dbReference type="ARBA" id="ARBA00022679"/>
    </source>
</evidence>
<accession>A0ABQ8D865</accession>
<sequence>ERSAQKALRKSLSKTEGLCKCRISRRTDDNGDDVSRSGNYGHTMLRSNCCISIRPYTAKQPSFLRAKHSISSSLSSGRITLHGGGSAAVSPSRLRDLVFVVNPQGANGRTAKEWKKLLPYLRTRLGKDCNIKEYLTSGPSHAIDITREAIRDGADAVIAVGGDGTLHEVVNGFFWEGKPVSNLNGQASHSAALGLIPLGTGSDFVRTFGWDNDPCEAVERIARGIRSRIDVGVIDHKGSDLHYFINVADVHLSAKAGFYASKYKKFGSLCYVIGALQAFMGHHNRDMRIKVNGGEWEIYPQVTALCVGNAKYFGGGMKITPNAVPGNGNLEVVVLQDFKWYDFILKLHKLYNGTHLSVNNVSSRSVQSIEIEEVSESGSIYVQSDGEHLGFLPRKFQPNKQTMVSSSLSFHSIAPIYSGDALRSTFRRNRRQFFSTGVSCRGQSPPTNEPQTTTSKGRAEPENVLLKIAWYGSELLGIAASAFRSPASPPPPTTTEQDYEIPVDCSGRAVRVAVVDSIKHDFKRSYFVTGDLTPAVYEEKCEFADPAGSFKGLARFKRNCTNFGSLIEKSNMKLMKWENFEEKGVGHWKFSCVMSFPWKPILSATGYTEYYFDTESGKICRAKHSISSSLSSGRITLHGGGSAAVSPSRLRDLVFVVNPQGANGRTAKEWKKLLPYLRTRLGKDCNIKEYLTSGPSHAIDITREAIRDGADAVIAVGGDGTLHEVVNGFFWEGKPVSNLNGQASHSAALGLIPLGTGSDFVRTFGWDNDPCEAVERIARGIRSRIDVGVIDHKGSDLHYFINVADVHLSAKAGFYASKYKKFGSLCYVIGALQAFMGHHNRDMRIKVNGGEWEIYPQVTALCVGNAKYFGGGMKITPNAVPGNGNLEVVVLQDFKWYDFILKLHKLYNGTHLSVNNVSSRSVQSIEIEEVSESGSIYVQSDGEHLGFLPRKFQPNKQTMVSSSLSFHSIAPIYSGDALRSTFRRNRRQFFSTGVSCRGQSPPTNEPQTTTSKGRAEPENVLLKIAWYGSELLGIAASAFRSPASPPPPTTTEQDYEIPVDCSGRAVRVAVVDSIKHDFKRSYFVTGDLTPAVYEEKCEFADPAGSFKGLARFKRNCTNFGSLIEKSNMKLMKWENFEEKGVGHWKFSCVMSFPWKPILSATGYTEYYFDTESGKICRHVEHWNVPKIALFKQLLRPSRGLMGTTQN</sequence>
<dbReference type="SUPFAM" id="SSF111331">
    <property type="entry name" value="NAD kinase/diacylglycerol kinase-like"/>
    <property type="match status" value="2"/>
</dbReference>
<keyword evidence="8" id="KW-1185">Reference proteome</keyword>
<dbReference type="PANTHER" id="PTHR12358:SF54">
    <property type="entry name" value="SPHINGOSINE KINASE RELATED PROTEIN"/>
    <property type="match status" value="1"/>
</dbReference>
<evidence type="ECO:0000256" key="4">
    <source>
        <dbReference type="ARBA" id="ARBA00022840"/>
    </source>
</evidence>
<feature type="region of interest" description="Disordered" evidence="5">
    <location>
        <begin position="437"/>
        <end position="458"/>
    </location>
</feature>
<feature type="compositionally biased region" description="Polar residues" evidence="5">
    <location>
        <begin position="437"/>
        <end position="456"/>
    </location>
</feature>
<dbReference type="SUPFAM" id="SSF54427">
    <property type="entry name" value="NTF2-like"/>
    <property type="match status" value="1"/>
</dbReference>
<dbReference type="Pfam" id="PF10184">
    <property type="entry name" value="DUF2358"/>
    <property type="match status" value="2"/>
</dbReference>
<evidence type="ECO:0000259" key="6">
    <source>
        <dbReference type="PROSITE" id="PS50146"/>
    </source>
</evidence>
<feature type="compositionally biased region" description="Polar residues" evidence="5">
    <location>
        <begin position="993"/>
        <end position="1012"/>
    </location>
</feature>
<feature type="domain" description="DAGKc" evidence="6">
    <location>
        <begin position="648"/>
        <end position="794"/>
    </location>
</feature>
<keyword evidence="3" id="KW-0418">Kinase</keyword>
<evidence type="ECO:0000256" key="2">
    <source>
        <dbReference type="ARBA" id="ARBA00022741"/>
    </source>
</evidence>
<feature type="domain" description="DAGKc" evidence="6">
    <location>
        <begin position="92"/>
        <end position="238"/>
    </location>
</feature>
<evidence type="ECO:0000313" key="7">
    <source>
        <dbReference type="EMBL" id="KAH0924983.1"/>
    </source>
</evidence>
<dbReference type="NCBIfam" id="TIGR00147">
    <property type="entry name" value="YegS/Rv2252/BmrU family lipid kinase"/>
    <property type="match status" value="2"/>
</dbReference>
<name>A0ABQ8D865_BRANA</name>
<dbReference type="Gene3D" id="3.40.50.10330">
    <property type="entry name" value="Probable inorganic polyphosphate/atp-NAD kinase, domain 1"/>
    <property type="match status" value="2"/>
</dbReference>